<name>A0A0F8ZXM2_9ZZZZ</name>
<gene>
    <name evidence="1" type="ORF">LCGC14_2916560</name>
</gene>
<protein>
    <submittedName>
        <fullName evidence="1">Uncharacterized protein</fullName>
    </submittedName>
</protein>
<dbReference type="EMBL" id="LAZR01057852">
    <property type="protein sequence ID" value="KKK71174.1"/>
    <property type="molecule type" value="Genomic_DNA"/>
</dbReference>
<accession>A0A0F8ZXM2</accession>
<evidence type="ECO:0000313" key="1">
    <source>
        <dbReference type="EMBL" id="KKK71174.1"/>
    </source>
</evidence>
<reference evidence="1" key="1">
    <citation type="journal article" date="2015" name="Nature">
        <title>Complex archaea that bridge the gap between prokaryotes and eukaryotes.</title>
        <authorList>
            <person name="Spang A."/>
            <person name="Saw J.H."/>
            <person name="Jorgensen S.L."/>
            <person name="Zaremba-Niedzwiedzka K."/>
            <person name="Martijn J."/>
            <person name="Lind A.E."/>
            <person name="van Eijk R."/>
            <person name="Schleper C."/>
            <person name="Guy L."/>
            <person name="Ettema T.J."/>
        </authorList>
    </citation>
    <scope>NUCLEOTIDE SEQUENCE</scope>
</reference>
<proteinExistence type="predicted"/>
<organism evidence="1">
    <name type="scientific">marine sediment metagenome</name>
    <dbReference type="NCBI Taxonomy" id="412755"/>
    <lineage>
        <taxon>unclassified sequences</taxon>
        <taxon>metagenomes</taxon>
        <taxon>ecological metagenomes</taxon>
    </lineage>
</organism>
<sequence length="60" mass="6564">MGLSGKNEAIFKSEGSRKKMEAPLKALIEHFDLSKCGCKQCVTPLLKAAKDVLNKQEGSR</sequence>
<comment type="caution">
    <text evidence="1">The sequence shown here is derived from an EMBL/GenBank/DDBJ whole genome shotgun (WGS) entry which is preliminary data.</text>
</comment>
<dbReference type="AlphaFoldDB" id="A0A0F8ZXM2"/>